<dbReference type="EMBL" id="JAMWFV010000315">
    <property type="protein sequence ID" value="MDG6146486.1"/>
    <property type="molecule type" value="Genomic_DNA"/>
</dbReference>
<organism evidence="1 2">
    <name type="scientific">Lactococcus formosensis</name>
    <dbReference type="NCBI Taxonomy" id="1281486"/>
    <lineage>
        <taxon>Bacteria</taxon>
        <taxon>Bacillati</taxon>
        <taxon>Bacillota</taxon>
        <taxon>Bacilli</taxon>
        <taxon>Lactobacillales</taxon>
        <taxon>Streptococcaceae</taxon>
        <taxon>Lactococcus</taxon>
    </lineage>
</organism>
<dbReference type="Proteomes" id="UP001153199">
    <property type="component" value="Unassembled WGS sequence"/>
</dbReference>
<accession>A0A9X4SCL2</accession>
<protein>
    <submittedName>
        <fullName evidence="1">Uncharacterized protein</fullName>
    </submittedName>
</protein>
<reference evidence="1" key="1">
    <citation type="submission" date="2022-06" db="EMBL/GenBank/DDBJ databases">
        <title>Lactococcus from bovine mastitis in China.</title>
        <authorList>
            <person name="Lin Y."/>
            <person name="Han B."/>
        </authorList>
    </citation>
    <scope>NUCLEOTIDE SEQUENCE</scope>
    <source>
        <strain evidence="1">Ningxia-I-26</strain>
    </source>
</reference>
<gene>
    <name evidence="1" type="ORF">NF717_12655</name>
</gene>
<evidence type="ECO:0000313" key="2">
    <source>
        <dbReference type="Proteomes" id="UP001153199"/>
    </source>
</evidence>
<dbReference type="AlphaFoldDB" id="A0A9X4SCL2"/>
<evidence type="ECO:0000313" key="1">
    <source>
        <dbReference type="EMBL" id="MDG6146486.1"/>
    </source>
</evidence>
<feature type="non-terminal residue" evidence="1">
    <location>
        <position position="71"/>
    </location>
</feature>
<proteinExistence type="predicted"/>
<feature type="non-terminal residue" evidence="1">
    <location>
        <position position="1"/>
    </location>
</feature>
<dbReference type="SUPFAM" id="SSF53474">
    <property type="entry name" value="alpha/beta-Hydrolases"/>
    <property type="match status" value="1"/>
</dbReference>
<keyword evidence="2" id="KW-1185">Reference proteome</keyword>
<dbReference type="InterPro" id="IPR029058">
    <property type="entry name" value="AB_hydrolase_fold"/>
</dbReference>
<dbReference type="RefSeq" id="WP_279369265.1">
    <property type="nucleotide sequence ID" value="NZ_JAMWFV010000315.1"/>
</dbReference>
<sequence length="71" mass="7592">LALLLPAALCAQPYALGPDSQAKPGVPKGKVTKFSWTTSKIFPGTTRDYSLYVPAQYDGTKPACVMIFQDG</sequence>
<dbReference type="Gene3D" id="3.40.50.1820">
    <property type="entry name" value="alpha/beta hydrolase"/>
    <property type="match status" value="1"/>
</dbReference>
<name>A0A9X4SCL2_9LACT</name>
<comment type="caution">
    <text evidence="1">The sequence shown here is derived from an EMBL/GenBank/DDBJ whole genome shotgun (WGS) entry which is preliminary data.</text>
</comment>